<name>A0A0B1TKP1_OESDE</name>
<protein>
    <submittedName>
        <fullName evidence="1">Uncharacterized protein</fullName>
    </submittedName>
</protein>
<evidence type="ECO:0000313" key="2">
    <source>
        <dbReference type="Proteomes" id="UP000053660"/>
    </source>
</evidence>
<gene>
    <name evidence="1" type="ORF">OESDEN_03636</name>
</gene>
<dbReference type="AlphaFoldDB" id="A0A0B1TKP1"/>
<proteinExistence type="predicted"/>
<sequence>MQAAHLAGGYQKVVVQHWTRAMQPSSNFLPMLQLREKCKTLQMYLMRAETTEIACISAECGTKFTTACLTNQP</sequence>
<keyword evidence="2" id="KW-1185">Reference proteome</keyword>
<dbReference type="EMBL" id="KN549677">
    <property type="protein sequence ID" value="KHJ96402.1"/>
    <property type="molecule type" value="Genomic_DNA"/>
</dbReference>
<reference evidence="1 2" key="1">
    <citation type="submission" date="2014-03" db="EMBL/GenBank/DDBJ databases">
        <title>Draft genome of the hookworm Oesophagostomum dentatum.</title>
        <authorList>
            <person name="Mitreva M."/>
        </authorList>
    </citation>
    <scope>NUCLEOTIDE SEQUENCE [LARGE SCALE GENOMIC DNA]</scope>
    <source>
        <strain evidence="1 2">OD-Hann</strain>
    </source>
</reference>
<organism evidence="1 2">
    <name type="scientific">Oesophagostomum dentatum</name>
    <name type="common">Nodular worm</name>
    <dbReference type="NCBI Taxonomy" id="61180"/>
    <lineage>
        <taxon>Eukaryota</taxon>
        <taxon>Metazoa</taxon>
        <taxon>Ecdysozoa</taxon>
        <taxon>Nematoda</taxon>
        <taxon>Chromadorea</taxon>
        <taxon>Rhabditida</taxon>
        <taxon>Rhabditina</taxon>
        <taxon>Rhabditomorpha</taxon>
        <taxon>Strongyloidea</taxon>
        <taxon>Strongylidae</taxon>
        <taxon>Oesophagostomum</taxon>
    </lineage>
</organism>
<evidence type="ECO:0000313" key="1">
    <source>
        <dbReference type="EMBL" id="KHJ96402.1"/>
    </source>
</evidence>
<dbReference type="Proteomes" id="UP000053660">
    <property type="component" value="Unassembled WGS sequence"/>
</dbReference>
<accession>A0A0B1TKP1</accession>